<accession>A0A8T8X711</accession>
<dbReference type="RefSeq" id="XP_025529143.1">
    <property type="nucleotide sequence ID" value="XM_025677101.1"/>
</dbReference>
<evidence type="ECO:0000313" key="3">
    <source>
        <dbReference type="EMBL" id="RAH83249.1"/>
    </source>
</evidence>
<evidence type="ECO:0000256" key="1">
    <source>
        <dbReference type="SAM" id="MobiDB-lite"/>
    </source>
</evidence>
<keyword evidence="2" id="KW-0472">Membrane</keyword>
<evidence type="ECO:0000313" key="4">
    <source>
        <dbReference type="Proteomes" id="UP000249497"/>
    </source>
</evidence>
<proteinExistence type="predicted"/>
<dbReference type="AlphaFoldDB" id="A0A8T8X711"/>
<reference evidence="3 4" key="1">
    <citation type="submission" date="2018-02" db="EMBL/GenBank/DDBJ databases">
        <title>The genomes of Aspergillus section Nigri reveals drivers in fungal speciation.</title>
        <authorList>
            <consortium name="DOE Joint Genome Institute"/>
            <person name="Vesth T.C."/>
            <person name="Nybo J."/>
            <person name="Theobald S."/>
            <person name="Brandl J."/>
            <person name="Frisvad J.C."/>
            <person name="Nielsen K.F."/>
            <person name="Lyhne E.K."/>
            <person name="Kogle M.E."/>
            <person name="Kuo A."/>
            <person name="Riley R."/>
            <person name="Clum A."/>
            <person name="Nolan M."/>
            <person name="Lipzen A."/>
            <person name="Salamov A."/>
            <person name="Henrissat B."/>
            <person name="Wiebenga A."/>
            <person name="De vries R.P."/>
            <person name="Grigoriev I.V."/>
            <person name="Mortensen U.H."/>
            <person name="Andersen M.R."/>
            <person name="Baker S.E."/>
        </authorList>
    </citation>
    <scope>NUCLEOTIDE SEQUENCE [LARGE SCALE GENOMIC DNA]</scope>
    <source>
        <strain evidence="3 4">CBS 114.51</strain>
    </source>
</reference>
<sequence length="196" mass="21645">MPEPSHPPLYQTPQDHSSLTTTIPPPAYITIDVSDSEVYELDEFSPTYDNKDDDVESNNNNDQTNKDQSAFTYQATSTAPIQKPRRLRRLTAALPSLSFKPIATTAFKRIRIRKPKPSTYRPFAGTLKRKRICPCSGTSIVVGFLVLAAIGLTVGMIIGLIASHDAEEQAAAKARVVLADYWSSLVTIFNRWTGSS</sequence>
<feature type="region of interest" description="Disordered" evidence="1">
    <location>
        <begin position="42"/>
        <end position="78"/>
    </location>
</feature>
<feature type="compositionally biased region" description="Polar residues" evidence="1">
    <location>
        <begin position="57"/>
        <end position="78"/>
    </location>
</feature>
<feature type="transmembrane region" description="Helical" evidence="2">
    <location>
        <begin position="140"/>
        <end position="163"/>
    </location>
</feature>
<evidence type="ECO:0000256" key="2">
    <source>
        <dbReference type="SAM" id="Phobius"/>
    </source>
</evidence>
<protein>
    <submittedName>
        <fullName evidence="3">Uncharacterized protein</fullName>
    </submittedName>
</protein>
<dbReference type="Proteomes" id="UP000249497">
    <property type="component" value="Unassembled WGS sequence"/>
</dbReference>
<name>A0A8T8X711_ASPJA</name>
<dbReference type="EMBL" id="KZ824784">
    <property type="protein sequence ID" value="RAH83249.1"/>
    <property type="molecule type" value="Genomic_DNA"/>
</dbReference>
<keyword evidence="4" id="KW-1185">Reference proteome</keyword>
<keyword evidence="2" id="KW-0812">Transmembrane</keyword>
<keyword evidence="2" id="KW-1133">Transmembrane helix</keyword>
<dbReference type="OrthoDB" id="10510954at2759"/>
<gene>
    <name evidence="3" type="ORF">BO86DRAFT_455277</name>
</gene>
<feature type="region of interest" description="Disordered" evidence="1">
    <location>
        <begin position="1"/>
        <end position="26"/>
    </location>
</feature>
<organism evidence="3 4">
    <name type="scientific">Aspergillus japonicus CBS 114.51</name>
    <dbReference type="NCBI Taxonomy" id="1448312"/>
    <lineage>
        <taxon>Eukaryota</taxon>
        <taxon>Fungi</taxon>
        <taxon>Dikarya</taxon>
        <taxon>Ascomycota</taxon>
        <taxon>Pezizomycotina</taxon>
        <taxon>Eurotiomycetes</taxon>
        <taxon>Eurotiomycetidae</taxon>
        <taxon>Eurotiales</taxon>
        <taxon>Aspergillaceae</taxon>
        <taxon>Aspergillus</taxon>
        <taxon>Aspergillus subgen. Circumdati</taxon>
    </lineage>
</organism>
<dbReference type="GeneID" id="37180794"/>